<evidence type="ECO:0000256" key="11">
    <source>
        <dbReference type="ARBA" id="ARBA00023136"/>
    </source>
</evidence>
<keyword evidence="6" id="KW-0812">Transmembrane</keyword>
<keyword evidence="3" id="KW-0813">Transport</keyword>
<evidence type="ECO:0000256" key="13">
    <source>
        <dbReference type="ARBA" id="ARBA00023237"/>
    </source>
</evidence>
<evidence type="ECO:0000259" key="18">
    <source>
        <dbReference type="Pfam" id="PF22461"/>
    </source>
</evidence>
<dbReference type="GO" id="GO:0046930">
    <property type="term" value="C:pore complex"/>
    <property type="evidence" value="ECO:0007669"/>
    <property type="project" value="UniProtKB-KW"/>
</dbReference>
<keyword evidence="8" id="KW-0625">Polysaccharide transport</keyword>
<comment type="subcellular location">
    <subcellularLocation>
        <location evidence="1">Cell outer membrane</location>
        <topology evidence="1">Multi-pass membrane protein</topology>
    </subcellularLocation>
</comment>
<keyword evidence="9" id="KW-0406">Ion transport</keyword>
<evidence type="ECO:0000256" key="14">
    <source>
        <dbReference type="ARBA" id="ARBA00023288"/>
    </source>
</evidence>
<evidence type="ECO:0000256" key="2">
    <source>
        <dbReference type="ARBA" id="ARBA00009450"/>
    </source>
</evidence>
<evidence type="ECO:0000256" key="9">
    <source>
        <dbReference type="ARBA" id="ARBA00023065"/>
    </source>
</evidence>
<proteinExistence type="inferred from homology"/>
<feature type="signal peptide" evidence="15">
    <location>
        <begin position="1"/>
        <end position="18"/>
    </location>
</feature>
<dbReference type="Pfam" id="PF22461">
    <property type="entry name" value="SLBB_2"/>
    <property type="match status" value="2"/>
</dbReference>
<dbReference type="GO" id="GO:0006811">
    <property type="term" value="P:monoatomic ion transport"/>
    <property type="evidence" value="ECO:0007669"/>
    <property type="project" value="UniProtKB-KW"/>
</dbReference>
<feature type="domain" description="SLBB" evidence="18">
    <location>
        <begin position="163"/>
        <end position="240"/>
    </location>
</feature>
<sequence length="371" mass="39941">MKFLPTLGLAGCCVLLHACVLAPGQHMKTGELNDKESATGARYQLVPITPKLLAMDKASAVPAGLDPALTAYKPADYHIGPGDSLYITVWEHPELTSPAGSQQQTAANGRLVRSDGTLFYPYVGQVKAAGMTIEQLRTEISNRLTKYIAKPQVDISIVNFASQRVTLGGAFTSTAPQNITVTPLTLAQAVGTAGVNATVADLSNVVLRRDNQEYHLDLDTLSHTLQGGQDIYLKGGDNIYLPYNDNHEVYVLGEVVRPEAISFKTRNLSLTQALGRTGGLNQTSARGKSVYVIRGVEDMEKAPATIYQLDNTSPSAYAVAAQFPVEPGDVIYVGPAGITRWNRFISQLLPLSGLISNAANAQYNLDRDRQL</sequence>
<reference evidence="19 20" key="1">
    <citation type="submission" date="2015-03" db="EMBL/GenBank/DDBJ databases">
        <title>Draft genome sequence of Luteibacter yeojuensis strain SU11.</title>
        <authorList>
            <person name="Sulaiman J."/>
            <person name="Priya K."/>
            <person name="Chan K.-G."/>
        </authorList>
    </citation>
    <scope>NUCLEOTIDE SEQUENCE [LARGE SCALE GENOMIC DNA]</scope>
    <source>
        <strain evidence="19 20">SU11</strain>
    </source>
</reference>
<dbReference type="InterPro" id="IPR003715">
    <property type="entry name" value="Poly_export_N"/>
</dbReference>
<accession>A0A0F3KQT9</accession>
<evidence type="ECO:0000256" key="15">
    <source>
        <dbReference type="SAM" id="SignalP"/>
    </source>
</evidence>
<keyword evidence="11" id="KW-0472">Membrane</keyword>
<feature type="chain" id="PRO_5002463224" evidence="15">
    <location>
        <begin position="19"/>
        <end position="371"/>
    </location>
</feature>
<evidence type="ECO:0000256" key="6">
    <source>
        <dbReference type="ARBA" id="ARBA00022692"/>
    </source>
</evidence>
<evidence type="ECO:0000256" key="1">
    <source>
        <dbReference type="ARBA" id="ARBA00004571"/>
    </source>
</evidence>
<dbReference type="RefSeq" id="WP_045829849.1">
    <property type="nucleotide sequence ID" value="NZ_JZRB01000025.1"/>
</dbReference>
<keyword evidence="4" id="KW-1134">Transmembrane beta strand</keyword>
<evidence type="ECO:0000259" key="16">
    <source>
        <dbReference type="Pfam" id="PF02563"/>
    </source>
</evidence>
<dbReference type="Pfam" id="PF02563">
    <property type="entry name" value="Poly_export"/>
    <property type="match status" value="1"/>
</dbReference>
<evidence type="ECO:0000313" key="19">
    <source>
        <dbReference type="EMBL" id="KJV32484.1"/>
    </source>
</evidence>
<keyword evidence="10" id="KW-0626">Porin</keyword>
<evidence type="ECO:0000256" key="4">
    <source>
        <dbReference type="ARBA" id="ARBA00022452"/>
    </source>
</evidence>
<dbReference type="GO" id="GO:0009279">
    <property type="term" value="C:cell outer membrane"/>
    <property type="evidence" value="ECO:0007669"/>
    <property type="project" value="UniProtKB-SubCell"/>
</dbReference>
<dbReference type="Gene3D" id="3.10.560.10">
    <property type="entry name" value="Outer membrane lipoprotein wza domain like"/>
    <property type="match status" value="2"/>
</dbReference>
<dbReference type="PATRIC" id="fig|345309.4.peg.1769"/>
<dbReference type="PANTHER" id="PTHR33619:SF3">
    <property type="entry name" value="POLYSACCHARIDE EXPORT PROTEIN GFCE-RELATED"/>
    <property type="match status" value="1"/>
</dbReference>
<keyword evidence="13" id="KW-0998">Cell outer membrane</keyword>
<keyword evidence="7 15" id="KW-0732">Signal</keyword>
<gene>
    <name evidence="19" type="ORF">VI08_12125</name>
</gene>
<evidence type="ECO:0000256" key="3">
    <source>
        <dbReference type="ARBA" id="ARBA00022448"/>
    </source>
</evidence>
<dbReference type="InterPro" id="IPR040716">
    <property type="entry name" value="Wza_C"/>
</dbReference>
<name>A0A0F3KQT9_9GAMM</name>
<dbReference type="Proteomes" id="UP000033651">
    <property type="component" value="Unassembled WGS sequence"/>
</dbReference>
<keyword evidence="5" id="KW-0762">Sugar transport</keyword>
<feature type="domain" description="Outer-membrane lipoprotein Wza C-terminal" evidence="17">
    <location>
        <begin position="336"/>
        <end position="350"/>
    </location>
</feature>
<evidence type="ECO:0000313" key="20">
    <source>
        <dbReference type="Proteomes" id="UP000033651"/>
    </source>
</evidence>
<evidence type="ECO:0000256" key="5">
    <source>
        <dbReference type="ARBA" id="ARBA00022597"/>
    </source>
</evidence>
<evidence type="ECO:0000256" key="12">
    <source>
        <dbReference type="ARBA" id="ARBA00023139"/>
    </source>
</evidence>
<feature type="domain" description="SLBB" evidence="18">
    <location>
        <begin position="248"/>
        <end position="333"/>
    </location>
</feature>
<feature type="domain" description="Polysaccharide export protein N-terminal" evidence="16">
    <location>
        <begin position="73"/>
        <end position="157"/>
    </location>
</feature>
<evidence type="ECO:0000256" key="10">
    <source>
        <dbReference type="ARBA" id="ARBA00023114"/>
    </source>
</evidence>
<keyword evidence="12" id="KW-0564">Palmitate</keyword>
<comment type="similarity">
    <text evidence="2">Belongs to the BexD/CtrA/VexA family.</text>
</comment>
<organism evidence="19 20">
    <name type="scientific">Luteibacter yeojuensis</name>
    <dbReference type="NCBI Taxonomy" id="345309"/>
    <lineage>
        <taxon>Bacteria</taxon>
        <taxon>Pseudomonadati</taxon>
        <taxon>Pseudomonadota</taxon>
        <taxon>Gammaproteobacteria</taxon>
        <taxon>Lysobacterales</taxon>
        <taxon>Rhodanobacteraceae</taxon>
        <taxon>Luteibacter</taxon>
    </lineage>
</organism>
<comment type="caution">
    <text evidence="19">The sequence shown here is derived from an EMBL/GenBank/DDBJ whole genome shotgun (WGS) entry which is preliminary data.</text>
</comment>
<dbReference type="GO" id="GO:0015159">
    <property type="term" value="F:polysaccharide transmembrane transporter activity"/>
    <property type="evidence" value="ECO:0007669"/>
    <property type="project" value="InterPro"/>
</dbReference>
<keyword evidence="20" id="KW-1185">Reference proteome</keyword>
<dbReference type="GO" id="GO:0015288">
    <property type="term" value="F:porin activity"/>
    <property type="evidence" value="ECO:0007669"/>
    <property type="project" value="UniProtKB-KW"/>
</dbReference>
<dbReference type="InterPro" id="IPR049712">
    <property type="entry name" value="Poly_export"/>
</dbReference>
<dbReference type="Pfam" id="PF18412">
    <property type="entry name" value="Wza_C"/>
    <property type="match status" value="1"/>
</dbReference>
<protein>
    <submittedName>
        <fullName evidence="19">Capsular biosynthesis protein</fullName>
    </submittedName>
</protein>
<dbReference type="PANTHER" id="PTHR33619">
    <property type="entry name" value="POLYSACCHARIDE EXPORT PROTEIN GFCE-RELATED"/>
    <property type="match status" value="1"/>
</dbReference>
<evidence type="ECO:0000259" key="17">
    <source>
        <dbReference type="Pfam" id="PF18412"/>
    </source>
</evidence>
<evidence type="ECO:0000256" key="7">
    <source>
        <dbReference type="ARBA" id="ARBA00022729"/>
    </source>
</evidence>
<dbReference type="AlphaFoldDB" id="A0A0F3KQT9"/>
<keyword evidence="14" id="KW-0449">Lipoprotein</keyword>
<evidence type="ECO:0000256" key="8">
    <source>
        <dbReference type="ARBA" id="ARBA00023047"/>
    </source>
</evidence>
<dbReference type="EMBL" id="JZRB01000025">
    <property type="protein sequence ID" value="KJV32484.1"/>
    <property type="molecule type" value="Genomic_DNA"/>
</dbReference>
<dbReference type="InterPro" id="IPR054765">
    <property type="entry name" value="SLBB_dom"/>
</dbReference>
<dbReference type="Gene3D" id="3.30.1950.10">
    <property type="entry name" value="wza like domain"/>
    <property type="match status" value="1"/>
</dbReference>